<gene>
    <name evidence="2" type="ORF">E6W39_06150</name>
</gene>
<evidence type="ECO:0000313" key="3">
    <source>
        <dbReference type="Proteomes" id="UP000319103"/>
    </source>
</evidence>
<proteinExistence type="predicted"/>
<dbReference type="PANTHER" id="PTHR30015:SF6">
    <property type="entry name" value="SLL1429 PROTEIN"/>
    <property type="match status" value="1"/>
</dbReference>
<keyword evidence="2" id="KW-0378">Hydrolase</keyword>
<name>A0A540VYT0_9ACTN</name>
<comment type="caution">
    <text evidence="2">The sequence shown here is derived from an EMBL/GenBank/DDBJ whole genome shotgun (WGS) entry which is preliminary data.</text>
</comment>
<keyword evidence="3" id="KW-1185">Reference proteome</keyword>
<dbReference type="EMBL" id="VIGB01000003">
    <property type="protein sequence ID" value="TQF01926.1"/>
    <property type="molecule type" value="Genomic_DNA"/>
</dbReference>
<accession>A0A540VYT0</accession>
<reference evidence="2 3" key="1">
    <citation type="submission" date="2019-06" db="EMBL/GenBank/DDBJ databases">
        <title>Description of Kitasatospora acidophila sp. nov. isolated from pine grove soil, and reclassification of Streptomyces novaecaesareae to Kitasatospora novaeceasareae comb. nov.</title>
        <authorList>
            <person name="Kim M.J."/>
        </authorList>
    </citation>
    <scope>NUCLEOTIDE SEQUENCE [LARGE SCALE GENOMIC DNA]</scope>
    <source>
        <strain evidence="2 3">MMS16-CNU292</strain>
    </source>
</reference>
<dbReference type="OrthoDB" id="4242236at2"/>
<evidence type="ECO:0000313" key="2">
    <source>
        <dbReference type="EMBL" id="TQF01926.1"/>
    </source>
</evidence>
<dbReference type="Gene3D" id="3.40.1350.10">
    <property type="match status" value="1"/>
</dbReference>
<dbReference type="RefSeq" id="WP_141632648.1">
    <property type="nucleotide sequence ID" value="NZ_VIGB01000003.1"/>
</dbReference>
<keyword evidence="2" id="KW-0255">Endonuclease</keyword>
<dbReference type="GO" id="GO:0015666">
    <property type="term" value="F:restriction endodeoxyribonuclease activity"/>
    <property type="evidence" value="ECO:0007669"/>
    <property type="project" value="TreeGrafter"/>
</dbReference>
<dbReference type="InterPro" id="IPR011856">
    <property type="entry name" value="tRNA_endonuc-like_dom_sf"/>
</dbReference>
<dbReference type="InterPro" id="IPR052906">
    <property type="entry name" value="Type_IV_Methyl-Rstrct_Enzyme"/>
</dbReference>
<keyword evidence="2" id="KW-0540">Nuclease</keyword>
<evidence type="ECO:0000259" key="1">
    <source>
        <dbReference type="Pfam" id="PF04471"/>
    </source>
</evidence>
<dbReference type="InterPro" id="IPR007560">
    <property type="entry name" value="Restrct_endonuc_IV_Mrr"/>
</dbReference>
<protein>
    <submittedName>
        <fullName evidence="2">Restriction endonuclease</fullName>
    </submittedName>
</protein>
<dbReference type="GO" id="GO:0009307">
    <property type="term" value="P:DNA restriction-modification system"/>
    <property type="evidence" value="ECO:0007669"/>
    <property type="project" value="InterPro"/>
</dbReference>
<dbReference type="GO" id="GO:0003677">
    <property type="term" value="F:DNA binding"/>
    <property type="evidence" value="ECO:0007669"/>
    <property type="project" value="InterPro"/>
</dbReference>
<dbReference type="AlphaFoldDB" id="A0A540VYT0"/>
<dbReference type="Proteomes" id="UP000319103">
    <property type="component" value="Unassembled WGS sequence"/>
</dbReference>
<organism evidence="2 3">
    <name type="scientific">Kitasatospora acidiphila</name>
    <dbReference type="NCBI Taxonomy" id="2567942"/>
    <lineage>
        <taxon>Bacteria</taxon>
        <taxon>Bacillati</taxon>
        <taxon>Actinomycetota</taxon>
        <taxon>Actinomycetes</taxon>
        <taxon>Kitasatosporales</taxon>
        <taxon>Streptomycetaceae</taxon>
        <taxon>Kitasatospora</taxon>
    </lineage>
</organism>
<dbReference type="PANTHER" id="PTHR30015">
    <property type="entry name" value="MRR RESTRICTION SYSTEM PROTEIN"/>
    <property type="match status" value="1"/>
</dbReference>
<dbReference type="InterPro" id="IPR011335">
    <property type="entry name" value="Restrct_endonuc-II-like"/>
</dbReference>
<dbReference type="SUPFAM" id="SSF52980">
    <property type="entry name" value="Restriction endonuclease-like"/>
    <property type="match status" value="1"/>
</dbReference>
<dbReference type="Pfam" id="PF04471">
    <property type="entry name" value="Mrr_cat"/>
    <property type="match status" value="1"/>
</dbReference>
<sequence length="363" mass="40241">MNEAGTAGLGTTERRLPPAAGADQMADLAKAAGNLTQALTRRDDIVPPDELLGRFTLGMPQMKAGLRENSIERREALLYLDMANQFQEWADAVERASIQLRSNLLAALALDPKSSRRKALVHYFADWFHGLSVYTEAKLDQNGEAEAVNPGIDPRGMERAKSVFIHAASPILESEFYAPSRKLLFRYGQEAQLCLDRFDRSREVTLELKRALSELEESQAFAPRTAAYLDYIDTMHFSEFEHLVADLLDRDGYRVTQRGGKAGDHGMDVIALGELGQPVVVQVKHSEGGNGKVDEGVIRDIAGASRVMHPSSIAMVVTNRHITQPARDWAARENAFVHLVDRKKLQRWAEDGLPLAAVLEDGR</sequence>
<feature type="domain" description="Restriction endonuclease type IV Mrr" evidence="1">
    <location>
        <begin position="232"/>
        <end position="348"/>
    </location>
</feature>